<proteinExistence type="predicted"/>
<feature type="compositionally biased region" description="Basic and acidic residues" evidence="1">
    <location>
        <begin position="11"/>
        <end position="28"/>
    </location>
</feature>
<reference evidence="2" key="2">
    <citation type="submission" date="2020-09" db="EMBL/GenBank/DDBJ databases">
        <authorList>
            <person name="Sun Q."/>
            <person name="Ohkuma M."/>
        </authorList>
    </citation>
    <scope>NUCLEOTIDE SEQUENCE</scope>
    <source>
        <strain evidence="2">JCM 4646</strain>
    </source>
</reference>
<feature type="region of interest" description="Disordered" evidence="1">
    <location>
        <begin position="1"/>
        <end position="28"/>
    </location>
</feature>
<organism evidence="2 3">
    <name type="scientific">Kitasatospora indigofera</name>
    <dbReference type="NCBI Taxonomy" id="67307"/>
    <lineage>
        <taxon>Bacteria</taxon>
        <taxon>Bacillati</taxon>
        <taxon>Actinomycetota</taxon>
        <taxon>Actinomycetes</taxon>
        <taxon>Kitasatosporales</taxon>
        <taxon>Streptomycetaceae</taxon>
        <taxon>Kitasatospora</taxon>
    </lineage>
</organism>
<keyword evidence="3" id="KW-1185">Reference proteome</keyword>
<evidence type="ECO:0000313" key="3">
    <source>
        <dbReference type="Proteomes" id="UP000617734"/>
    </source>
</evidence>
<evidence type="ECO:0000313" key="2">
    <source>
        <dbReference type="EMBL" id="GHH77018.1"/>
    </source>
</evidence>
<dbReference type="EMBL" id="BNBO01000031">
    <property type="protein sequence ID" value="GHH77018.1"/>
    <property type="molecule type" value="Genomic_DNA"/>
</dbReference>
<protein>
    <submittedName>
        <fullName evidence="2">Uncharacterized protein</fullName>
    </submittedName>
</protein>
<sequence length="125" mass="14732">MSRTISHIRHRPVDTGSPRREHRGGERPWRRSVLRTLRYSAARLDRARAEGRRPTPERIRLSLEIHCYGNAFRDSAWTGRFSNLAERGARQATRLRLREILLLAAFEDAEVEPTRHRHGVLWDSW</sequence>
<dbReference type="RefSeq" id="WP_229927713.1">
    <property type="nucleotide sequence ID" value="NZ_BNBO01000031.1"/>
</dbReference>
<dbReference type="GeneID" id="95358444"/>
<reference evidence="2" key="1">
    <citation type="journal article" date="2014" name="Int. J. Syst. Evol. Microbiol.">
        <title>Complete genome sequence of Corynebacterium casei LMG S-19264T (=DSM 44701T), isolated from a smear-ripened cheese.</title>
        <authorList>
            <consortium name="US DOE Joint Genome Institute (JGI-PGF)"/>
            <person name="Walter F."/>
            <person name="Albersmeier A."/>
            <person name="Kalinowski J."/>
            <person name="Ruckert C."/>
        </authorList>
    </citation>
    <scope>NUCLEOTIDE SEQUENCE</scope>
    <source>
        <strain evidence="2">JCM 4646</strain>
    </source>
</reference>
<accession>A0A919G2Q4</accession>
<comment type="caution">
    <text evidence="2">The sequence shown here is derived from an EMBL/GenBank/DDBJ whole genome shotgun (WGS) entry which is preliminary data.</text>
</comment>
<dbReference type="Proteomes" id="UP000617734">
    <property type="component" value="Unassembled WGS sequence"/>
</dbReference>
<feature type="compositionally biased region" description="Basic residues" evidence="1">
    <location>
        <begin position="1"/>
        <end position="10"/>
    </location>
</feature>
<gene>
    <name evidence="2" type="ORF">GCM10018781_49600</name>
</gene>
<name>A0A919G2Q4_9ACTN</name>
<evidence type="ECO:0000256" key="1">
    <source>
        <dbReference type="SAM" id="MobiDB-lite"/>
    </source>
</evidence>
<dbReference type="AlphaFoldDB" id="A0A919G2Q4"/>